<feature type="transmembrane region" description="Helical" evidence="1">
    <location>
        <begin position="61"/>
        <end position="79"/>
    </location>
</feature>
<sequence>MTSLRTVSKHPEQLETTPLIAESHHYDDPLAPQKLVFLEAVNQQRCVINSPQRNSQLTNTIPFFIVLLVMAFYTLFGFISEHINYKRHFQSMVEKVEAKYSNELNLDAPTLKYVNTYRPYFGKKNINYWDYIKAYNSGEFFTDGQYEKYLVIGWLIFFPGFLWLFGYLSFFTPPVYLTADRQRGILYSYGMGKVRLTRYKEAQFGYAGNMLAIKLYSINEKTGQLKTILYRPNVSHYSSFLTSTDSENHRFITFLNAYMQQGRDAVSPVDYQARKPFLSFGKNPLPADFEQQVEQILAKLDQEKKTPCVKLIRKVQNDPFTHSIKTPGAIRNHTINCGKSSL</sequence>
<keyword evidence="1" id="KW-0472">Membrane</keyword>
<evidence type="ECO:0000313" key="3">
    <source>
        <dbReference type="Proteomes" id="UP000251485"/>
    </source>
</evidence>
<keyword evidence="1" id="KW-0812">Transmembrane</keyword>
<feature type="transmembrane region" description="Helical" evidence="1">
    <location>
        <begin position="149"/>
        <end position="170"/>
    </location>
</feature>
<gene>
    <name evidence="2" type="primary">idsE2_2</name>
    <name evidence="2" type="ORF">NCTC10975_03721</name>
</gene>
<protein>
    <submittedName>
        <fullName evidence="2">IdsE2</fullName>
    </submittedName>
</protein>
<proteinExistence type="predicted"/>
<accession>A0A2X2BWA3</accession>
<keyword evidence="1" id="KW-1133">Transmembrane helix</keyword>
<reference evidence="2 3" key="1">
    <citation type="submission" date="2018-06" db="EMBL/GenBank/DDBJ databases">
        <authorList>
            <consortium name="Pathogen Informatics"/>
            <person name="Doyle S."/>
        </authorList>
    </citation>
    <scope>NUCLEOTIDE SEQUENCE [LARGE SCALE GENOMIC DNA]</scope>
    <source>
        <strain evidence="2 3">NCTC10975</strain>
    </source>
</reference>
<dbReference type="AlphaFoldDB" id="A0A2X2BWA3"/>
<name>A0A2X2BWA3_PROMI</name>
<evidence type="ECO:0000313" key="2">
    <source>
        <dbReference type="EMBL" id="SPZ00672.1"/>
    </source>
</evidence>
<dbReference type="EMBL" id="UAUE01000026">
    <property type="protein sequence ID" value="SPZ00672.1"/>
    <property type="molecule type" value="Genomic_DNA"/>
</dbReference>
<organism evidence="2 3">
    <name type="scientific">Proteus mirabilis</name>
    <dbReference type="NCBI Taxonomy" id="584"/>
    <lineage>
        <taxon>Bacteria</taxon>
        <taxon>Pseudomonadati</taxon>
        <taxon>Pseudomonadota</taxon>
        <taxon>Gammaproteobacteria</taxon>
        <taxon>Enterobacterales</taxon>
        <taxon>Morganellaceae</taxon>
        <taxon>Proteus</taxon>
    </lineage>
</organism>
<evidence type="ECO:0000256" key="1">
    <source>
        <dbReference type="SAM" id="Phobius"/>
    </source>
</evidence>
<dbReference type="Proteomes" id="UP000251485">
    <property type="component" value="Unassembled WGS sequence"/>
</dbReference>